<protein>
    <submittedName>
        <fullName evidence="1">Uncharacterized protein</fullName>
    </submittedName>
</protein>
<organism evidence="1">
    <name type="scientific">viral metagenome</name>
    <dbReference type="NCBI Taxonomy" id="1070528"/>
    <lineage>
        <taxon>unclassified sequences</taxon>
        <taxon>metagenomes</taxon>
        <taxon>organismal metagenomes</taxon>
    </lineage>
</organism>
<name>A0A6C0KAN7_9ZZZZ</name>
<proteinExistence type="predicted"/>
<sequence length="161" mass="19434">MNLAIKTNEFDPHNIIISEKTKNNVMSESDFYRLIWSNEYCSTNGIFIYFNLQKVRIERYFNKIKCVFENNHNNQSTITYIKSIERLILNKFKNNNNKDMSRRIYEQLENGFIKLYPQNENVVYKEYTNLKFLLKISGIWSSNENNSFGLTFRFFIINNQF</sequence>
<accession>A0A6C0KAN7</accession>
<reference evidence="1" key="1">
    <citation type="journal article" date="2020" name="Nature">
        <title>Giant virus diversity and host interactions through global metagenomics.</title>
        <authorList>
            <person name="Schulz F."/>
            <person name="Roux S."/>
            <person name="Paez-Espino D."/>
            <person name="Jungbluth S."/>
            <person name="Walsh D.A."/>
            <person name="Denef V.J."/>
            <person name="McMahon K.D."/>
            <person name="Konstantinidis K.T."/>
            <person name="Eloe-Fadrosh E.A."/>
            <person name="Kyrpides N.C."/>
            <person name="Woyke T."/>
        </authorList>
    </citation>
    <scope>NUCLEOTIDE SEQUENCE</scope>
    <source>
        <strain evidence="1">GVMAG-S-1102244-55</strain>
    </source>
</reference>
<dbReference type="EMBL" id="MN740849">
    <property type="protein sequence ID" value="QHU15072.1"/>
    <property type="molecule type" value="Genomic_DNA"/>
</dbReference>
<evidence type="ECO:0000313" key="1">
    <source>
        <dbReference type="EMBL" id="QHU15072.1"/>
    </source>
</evidence>
<dbReference type="AlphaFoldDB" id="A0A6C0KAN7"/>